<name>A0ABS7Q485_9ACTN</name>
<reference evidence="1 2" key="1">
    <citation type="submission" date="2021-08" db="EMBL/GenBank/DDBJ databases">
        <title>WGS of actinomycetes from Thailand.</title>
        <authorList>
            <person name="Thawai C."/>
        </authorList>
    </citation>
    <scope>NUCLEOTIDE SEQUENCE [LARGE SCALE GENOMIC DNA]</scope>
    <source>
        <strain evidence="1 2">PLK6-54</strain>
    </source>
</reference>
<protein>
    <submittedName>
        <fullName evidence="1">Uncharacterized protein</fullName>
    </submittedName>
</protein>
<sequence>MLPIGTRVTITSVDHLAVDGAKPPRRLIGRRAIVTDHENGMNIVSGLTLTEWFAGHYVFGDDHVTVVGGGPR</sequence>
<accession>A0ABS7Q485</accession>
<organism evidence="1 2">
    <name type="scientific">Actinacidiphila acidipaludis</name>
    <dbReference type="NCBI Taxonomy" id="2873382"/>
    <lineage>
        <taxon>Bacteria</taxon>
        <taxon>Bacillati</taxon>
        <taxon>Actinomycetota</taxon>
        <taxon>Actinomycetes</taxon>
        <taxon>Kitasatosporales</taxon>
        <taxon>Streptomycetaceae</taxon>
        <taxon>Actinacidiphila</taxon>
    </lineage>
</organism>
<evidence type="ECO:0000313" key="1">
    <source>
        <dbReference type="EMBL" id="MBY8877519.1"/>
    </source>
</evidence>
<keyword evidence="2" id="KW-1185">Reference proteome</keyword>
<proteinExistence type="predicted"/>
<dbReference type="EMBL" id="JAINZZ010000006">
    <property type="protein sequence ID" value="MBY8877519.1"/>
    <property type="molecule type" value="Genomic_DNA"/>
</dbReference>
<gene>
    <name evidence="1" type="ORF">K7862_07705</name>
</gene>
<dbReference type="RefSeq" id="WP_222961676.1">
    <property type="nucleotide sequence ID" value="NZ_JAINZZ010000006.1"/>
</dbReference>
<dbReference type="Proteomes" id="UP000778578">
    <property type="component" value="Unassembled WGS sequence"/>
</dbReference>
<evidence type="ECO:0000313" key="2">
    <source>
        <dbReference type="Proteomes" id="UP000778578"/>
    </source>
</evidence>
<comment type="caution">
    <text evidence="1">The sequence shown here is derived from an EMBL/GenBank/DDBJ whole genome shotgun (WGS) entry which is preliminary data.</text>
</comment>